<keyword evidence="1" id="KW-1133">Transmembrane helix</keyword>
<evidence type="ECO:0000313" key="3">
    <source>
        <dbReference type="Proteomes" id="UP000180098"/>
    </source>
</evidence>
<organism evidence="2 3">
    <name type="scientific">Anaerobacillus arseniciselenatis</name>
    <dbReference type="NCBI Taxonomy" id="85682"/>
    <lineage>
        <taxon>Bacteria</taxon>
        <taxon>Bacillati</taxon>
        <taxon>Bacillota</taxon>
        <taxon>Bacilli</taxon>
        <taxon>Bacillales</taxon>
        <taxon>Bacillaceae</taxon>
        <taxon>Anaerobacillus</taxon>
    </lineage>
</organism>
<name>A0A1S2LDU7_9BACI</name>
<sequence>MKLWLKIIQTILALVVLSLSAYSLITGEYGILFQTQLLLGIMLLVLGITQFQEKRKVTSIFLFLCSGFVLFVSINGLLS</sequence>
<dbReference type="AlphaFoldDB" id="A0A1S2LDU7"/>
<proteinExistence type="predicted"/>
<keyword evidence="1" id="KW-0812">Transmembrane</keyword>
<dbReference type="Proteomes" id="UP000180098">
    <property type="component" value="Unassembled WGS sequence"/>
</dbReference>
<protein>
    <recommendedName>
        <fullName evidence="4">DUF3953 domain-containing protein</fullName>
    </recommendedName>
</protein>
<dbReference type="InterPro" id="IPR025018">
    <property type="entry name" value="DUF3953"/>
</dbReference>
<dbReference type="Pfam" id="PF13129">
    <property type="entry name" value="DUF3953"/>
    <property type="match status" value="1"/>
</dbReference>
<dbReference type="RefSeq" id="WP_071314411.1">
    <property type="nucleotide sequence ID" value="NZ_MLQQ01000043.1"/>
</dbReference>
<keyword evidence="1" id="KW-0472">Membrane</keyword>
<accession>A0A1S2LDU7</accession>
<feature type="transmembrane region" description="Helical" evidence="1">
    <location>
        <begin position="31"/>
        <end position="48"/>
    </location>
</feature>
<evidence type="ECO:0000256" key="1">
    <source>
        <dbReference type="SAM" id="Phobius"/>
    </source>
</evidence>
<gene>
    <name evidence="2" type="ORF">BKP35_16140</name>
</gene>
<dbReference type="OrthoDB" id="2456396at2"/>
<reference evidence="2 3" key="1">
    <citation type="submission" date="2016-10" db="EMBL/GenBank/DDBJ databases">
        <title>Draft genome sequences of four alkaliphilic bacteria belonging to the Anaerobacillus genus.</title>
        <authorList>
            <person name="Bassil N.M."/>
            <person name="Lloyd J.R."/>
        </authorList>
    </citation>
    <scope>NUCLEOTIDE SEQUENCE [LARGE SCALE GENOMIC DNA]</scope>
    <source>
        <strain evidence="2 3">DSM 15340</strain>
    </source>
</reference>
<evidence type="ECO:0000313" key="2">
    <source>
        <dbReference type="EMBL" id="OIJ09685.1"/>
    </source>
</evidence>
<evidence type="ECO:0008006" key="4">
    <source>
        <dbReference type="Google" id="ProtNLM"/>
    </source>
</evidence>
<feature type="transmembrane region" description="Helical" evidence="1">
    <location>
        <begin position="60"/>
        <end position="78"/>
    </location>
</feature>
<dbReference type="EMBL" id="MLQQ01000043">
    <property type="protein sequence ID" value="OIJ09685.1"/>
    <property type="molecule type" value="Genomic_DNA"/>
</dbReference>
<keyword evidence="3" id="KW-1185">Reference proteome</keyword>
<comment type="caution">
    <text evidence="2">The sequence shown here is derived from an EMBL/GenBank/DDBJ whole genome shotgun (WGS) entry which is preliminary data.</text>
</comment>